<name>A0A8S5UED1_9CAUD</name>
<accession>A0A8S5UED1</accession>
<organism evidence="1">
    <name type="scientific">Podoviridae sp. ctjVy23</name>
    <dbReference type="NCBI Taxonomy" id="2825271"/>
    <lineage>
        <taxon>Viruses</taxon>
        <taxon>Duplodnaviria</taxon>
        <taxon>Heunggongvirae</taxon>
        <taxon>Uroviricota</taxon>
        <taxon>Caudoviricetes</taxon>
    </lineage>
</organism>
<protein>
    <submittedName>
        <fullName evidence="1">Uncharacterized protein</fullName>
    </submittedName>
</protein>
<dbReference type="EMBL" id="BK016074">
    <property type="protein sequence ID" value="DAF92833.1"/>
    <property type="molecule type" value="Genomic_DNA"/>
</dbReference>
<reference evidence="1" key="1">
    <citation type="journal article" date="2021" name="Proc. Natl. Acad. Sci. U.S.A.">
        <title>A Catalog of Tens of Thousands of Viruses from Human Metagenomes Reveals Hidden Associations with Chronic Diseases.</title>
        <authorList>
            <person name="Tisza M.J."/>
            <person name="Buck C.B."/>
        </authorList>
    </citation>
    <scope>NUCLEOTIDE SEQUENCE</scope>
    <source>
        <strain evidence="1">CtjVy23</strain>
    </source>
</reference>
<proteinExistence type="predicted"/>
<sequence length="53" mass="6318">MIYIQKKIGGVCKNYLNERECFLKKACFYPDRGKKIVTVDEYGYTHGKRVREK</sequence>
<evidence type="ECO:0000313" key="1">
    <source>
        <dbReference type="EMBL" id="DAF92833.1"/>
    </source>
</evidence>